<feature type="transmembrane region" description="Helical" evidence="6">
    <location>
        <begin position="12"/>
        <end position="37"/>
    </location>
</feature>
<feature type="transmembrane region" description="Helical" evidence="6">
    <location>
        <begin position="312"/>
        <end position="336"/>
    </location>
</feature>
<feature type="transmembrane region" description="Helical" evidence="6">
    <location>
        <begin position="373"/>
        <end position="392"/>
    </location>
</feature>
<evidence type="ECO:0000256" key="5">
    <source>
        <dbReference type="ARBA" id="ARBA00023136"/>
    </source>
</evidence>
<comment type="caution">
    <text evidence="7">The sequence shown here is derived from an EMBL/GenBank/DDBJ whole genome shotgun (WGS) entry which is preliminary data.</text>
</comment>
<dbReference type="PANTHER" id="PTHR30250:SF26">
    <property type="entry name" value="PSMA PROTEIN"/>
    <property type="match status" value="1"/>
</dbReference>
<feature type="transmembrane region" description="Helical" evidence="6">
    <location>
        <begin position="342"/>
        <end position="361"/>
    </location>
</feature>
<feature type="transmembrane region" description="Helical" evidence="6">
    <location>
        <begin position="43"/>
        <end position="65"/>
    </location>
</feature>
<protein>
    <submittedName>
        <fullName evidence="7">Lipopolysaccharide biosynthesis protein</fullName>
    </submittedName>
</protein>
<dbReference type="InterPro" id="IPR050833">
    <property type="entry name" value="Poly_Biosynth_Transport"/>
</dbReference>
<keyword evidence="2" id="KW-1003">Cell membrane</keyword>
<dbReference type="AlphaFoldDB" id="A0A4Z0LXL7"/>
<dbReference type="GO" id="GO:0005886">
    <property type="term" value="C:plasma membrane"/>
    <property type="evidence" value="ECO:0007669"/>
    <property type="project" value="UniProtKB-SubCell"/>
</dbReference>
<evidence type="ECO:0000313" key="8">
    <source>
        <dbReference type="Proteomes" id="UP000298050"/>
    </source>
</evidence>
<gene>
    <name evidence="7" type="ORF">E4634_17405</name>
</gene>
<accession>A0A4Z0LXL7</accession>
<dbReference type="EMBL" id="SRLE01000012">
    <property type="protein sequence ID" value="TGD71887.1"/>
    <property type="molecule type" value="Genomic_DNA"/>
</dbReference>
<comment type="subcellular location">
    <subcellularLocation>
        <location evidence="1">Cell membrane</location>
        <topology evidence="1">Multi-pass membrane protein</topology>
    </subcellularLocation>
</comment>
<evidence type="ECO:0000256" key="1">
    <source>
        <dbReference type="ARBA" id="ARBA00004651"/>
    </source>
</evidence>
<evidence type="ECO:0000313" key="7">
    <source>
        <dbReference type="EMBL" id="TGD71887.1"/>
    </source>
</evidence>
<proteinExistence type="predicted"/>
<keyword evidence="4 6" id="KW-1133">Transmembrane helix</keyword>
<dbReference type="PANTHER" id="PTHR30250">
    <property type="entry name" value="PST FAMILY PREDICTED COLANIC ACID TRANSPORTER"/>
    <property type="match status" value="1"/>
</dbReference>
<name>A0A4Z0LXL7_9GAMM</name>
<keyword evidence="3 6" id="KW-0812">Transmembrane</keyword>
<evidence type="ECO:0000256" key="3">
    <source>
        <dbReference type="ARBA" id="ARBA00022692"/>
    </source>
</evidence>
<sequence length="508" mass="57303">MSENNKRIVRNTLFLYFRMLLTMAVSLFTVRIVLQALGAVDYGLYNVVGGVVTMFSFLSGSMATASQRFFAFELGKENHEQLKKTFSMIMMAYVAVAALILLLAETLGLWLLDTQLNIPTERVSAAHWVYQFSVFSFMMSIITIPYRAAIIAHERMDVFAWISILEVLLKLLVAYLLIYLSFDALKLYAVLVFGVTTLVTLVVRTYAYRRFEECRFSYYWDSRLFKEIVGYSGWNLFGAAAAVSRDQGVNIILNMFFGPTVNAARGIAFQVNMAINQFVQNFMIATRPQITKYYASEQNSEMLELVFRSSKFCFFLLFIISTPLLAEAQFVLATWLTTLPEHAVTFTRLILLSTLINSLSLPLMAAAQATGRIAMYQAVVGSVVLLNLPIAYLLLSRGLPAETVFYTAIAISTITLFLRLLFLRSMVNLSIRKYLSQVLLRALLCVLFTYSVLTALILHTDDGVLRFFLSCFTSVLISVISIYVVGLSSDEKVFVSKSLKRLIAKLRA</sequence>
<evidence type="ECO:0000256" key="4">
    <source>
        <dbReference type="ARBA" id="ARBA00022989"/>
    </source>
</evidence>
<feature type="transmembrane region" description="Helical" evidence="6">
    <location>
        <begin position="128"/>
        <end position="146"/>
    </location>
</feature>
<feature type="transmembrane region" description="Helical" evidence="6">
    <location>
        <begin position="464"/>
        <end position="487"/>
    </location>
</feature>
<organism evidence="7 8">
    <name type="scientific">Mangrovimicrobium sediminis</name>
    <dbReference type="NCBI Taxonomy" id="2562682"/>
    <lineage>
        <taxon>Bacteria</taxon>
        <taxon>Pseudomonadati</taxon>
        <taxon>Pseudomonadota</taxon>
        <taxon>Gammaproteobacteria</taxon>
        <taxon>Cellvibrionales</taxon>
        <taxon>Halieaceae</taxon>
        <taxon>Mangrovimicrobium</taxon>
    </lineage>
</organism>
<dbReference type="Proteomes" id="UP000298050">
    <property type="component" value="Unassembled WGS sequence"/>
</dbReference>
<feature type="transmembrane region" description="Helical" evidence="6">
    <location>
        <begin position="404"/>
        <end position="422"/>
    </location>
</feature>
<evidence type="ECO:0000256" key="6">
    <source>
        <dbReference type="SAM" id="Phobius"/>
    </source>
</evidence>
<reference evidence="7 8" key="1">
    <citation type="submission" date="2019-04" db="EMBL/GenBank/DDBJ databases">
        <title>Taxonomy of novel Haliea sp. from mangrove soil of West Coast of India.</title>
        <authorList>
            <person name="Verma A."/>
            <person name="Kumar P."/>
            <person name="Krishnamurthi S."/>
        </authorList>
    </citation>
    <scope>NUCLEOTIDE SEQUENCE [LARGE SCALE GENOMIC DNA]</scope>
    <source>
        <strain evidence="7 8">SAOS-164</strain>
    </source>
</reference>
<feature type="transmembrane region" description="Helical" evidence="6">
    <location>
        <begin position="188"/>
        <end position="207"/>
    </location>
</feature>
<feature type="transmembrane region" description="Helical" evidence="6">
    <location>
        <begin position="86"/>
        <end position="112"/>
    </location>
</feature>
<feature type="transmembrane region" description="Helical" evidence="6">
    <location>
        <begin position="158"/>
        <end position="182"/>
    </location>
</feature>
<evidence type="ECO:0000256" key="2">
    <source>
        <dbReference type="ARBA" id="ARBA00022475"/>
    </source>
</evidence>
<keyword evidence="5 6" id="KW-0472">Membrane</keyword>
<keyword evidence="8" id="KW-1185">Reference proteome</keyword>
<feature type="transmembrane region" description="Helical" evidence="6">
    <location>
        <begin position="434"/>
        <end position="458"/>
    </location>
</feature>